<dbReference type="InterPro" id="IPR002903">
    <property type="entry name" value="RsmH"/>
</dbReference>
<reference evidence="8" key="3">
    <citation type="journal article" date="2021" name="Microbiology">
        <title>Metagenomic Analysis of the Microbial Community in the Underground Coal Fire Area (Kemerovo Region, Russia) Revealed Predominance of Thermophilic Members of the Phyla Deinococcus-thermus, Aquificae, and Firmicutes.</title>
        <authorList>
            <person name="Kadnikov V."/>
            <person name="Mardanov A.V."/>
            <person name="Beletsky A.V."/>
            <person name="Karnachuk O.V."/>
            <person name="Ravin N.V."/>
        </authorList>
    </citation>
    <scope>NUCLEOTIDE SEQUENCE</scope>
    <source>
        <strain evidence="8">RBS10-49</strain>
    </source>
</reference>
<feature type="binding site" evidence="7">
    <location>
        <position position="76"/>
    </location>
    <ligand>
        <name>S-adenosyl-L-methionine</name>
        <dbReference type="ChEBI" id="CHEBI:59789"/>
    </ligand>
</feature>
<dbReference type="SUPFAM" id="SSF53335">
    <property type="entry name" value="S-adenosyl-L-methionine-dependent methyltransferases"/>
    <property type="match status" value="1"/>
</dbReference>
<evidence type="ECO:0000256" key="3">
    <source>
        <dbReference type="ARBA" id="ARBA00022552"/>
    </source>
</evidence>
<protein>
    <recommendedName>
        <fullName evidence="7">Ribosomal RNA small subunit methyltransferase H</fullName>
        <ecNumber evidence="7">2.1.1.199</ecNumber>
    </recommendedName>
    <alternativeName>
        <fullName evidence="7">16S rRNA m(4)C1402 methyltransferase</fullName>
    </alternativeName>
    <alternativeName>
        <fullName evidence="7">rRNA (cytosine-N(4)-)-methyltransferase RsmH</fullName>
    </alternativeName>
</protein>
<evidence type="ECO:0000313" key="12">
    <source>
        <dbReference type="Proteomes" id="UP000244180"/>
    </source>
</evidence>
<reference evidence="9 11" key="1">
    <citation type="submission" date="2015-09" db="EMBL/GenBank/DDBJ databases">
        <title>Draft genome sequence of Hydrogenibacillus schlegelii DSM 2000.</title>
        <authorList>
            <person name="Hemp J."/>
        </authorList>
    </citation>
    <scope>NUCLEOTIDE SEQUENCE [LARGE SCALE GENOMIC DNA]</scope>
    <source>
        <strain evidence="9 11">MA 48</strain>
    </source>
</reference>
<comment type="function">
    <text evidence="7">Specifically methylates the N4 position of cytidine in position 1402 (C1402) of 16S rRNA.</text>
</comment>
<dbReference type="RefSeq" id="WP_066202159.1">
    <property type="nucleotide sequence ID" value="NZ_JBDOQL010000209.1"/>
</dbReference>
<evidence type="ECO:0000256" key="2">
    <source>
        <dbReference type="ARBA" id="ARBA00022490"/>
    </source>
</evidence>
<keyword evidence="3 7" id="KW-0698">rRNA processing</keyword>
<dbReference type="InterPro" id="IPR023397">
    <property type="entry name" value="SAM-dep_MeTrfase_MraW_recog"/>
</dbReference>
<keyword evidence="11" id="KW-1185">Reference proteome</keyword>
<dbReference type="EMBL" id="PEBV01000002">
    <property type="protein sequence ID" value="PTQ54786.1"/>
    <property type="molecule type" value="Genomic_DNA"/>
</dbReference>
<dbReference type="Gene3D" id="1.10.150.170">
    <property type="entry name" value="Putative methyltransferase TM0872, insert domain"/>
    <property type="match status" value="1"/>
</dbReference>
<name>A0A132NBP2_HYDSH</name>
<evidence type="ECO:0000256" key="6">
    <source>
        <dbReference type="ARBA" id="ARBA00022691"/>
    </source>
</evidence>
<feature type="binding site" evidence="7">
    <location>
        <position position="104"/>
    </location>
    <ligand>
        <name>S-adenosyl-L-methionine</name>
        <dbReference type="ChEBI" id="CHEBI:59789"/>
    </ligand>
</feature>
<dbReference type="PANTHER" id="PTHR11265">
    <property type="entry name" value="S-ADENOSYL-METHYLTRANSFERASE MRAW"/>
    <property type="match status" value="1"/>
</dbReference>
<gene>
    <name evidence="7 8" type="primary">rsmH</name>
    <name evidence="10" type="ORF">HSCHL_2377</name>
    <name evidence="8" type="ORF">KM312_02620</name>
    <name evidence="9" type="ORF">SA87_03390</name>
</gene>
<comment type="similarity">
    <text evidence="1 7">Belongs to the methyltransferase superfamily. RsmH family.</text>
</comment>
<evidence type="ECO:0000313" key="11">
    <source>
        <dbReference type="Proteomes" id="UP000243024"/>
    </source>
</evidence>
<dbReference type="PANTHER" id="PTHR11265:SF0">
    <property type="entry name" value="12S RRNA N4-METHYLCYTIDINE METHYLTRANSFERASE"/>
    <property type="match status" value="1"/>
</dbReference>
<comment type="catalytic activity">
    <reaction evidence="7">
        <text>cytidine(1402) in 16S rRNA + S-adenosyl-L-methionine = N(4)-methylcytidine(1402) in 16S rRNA + S-adenosyl-L-homocysteine + H(+)</text>
        <dbReference type="Rhea" id="RHEA:42928"/>
        <dbReference type="Rhea" id="RHEA-COMP:10286"/>
        <dbReference type="Rhea" id="RHEA-COMP:10287"/>
        <dbReference type="ChEBI" id="CHEBI:15378"/>
        <dbReference type="ChEBI" id="CHEBI:57856"/>
        <dbReference type="ChEBI" id="CHEBI:59789"/>
        <dbReference type="ChEBI" id="CHEBI:74506"/>
        <dbReference type="ChEBI" id="CHEBI:82748"/>
        <dbReference type="EC" id="2.1.1.199"/>
    </reaction>
</comment>
<dbReference type="Proteomes" id="UP000244180">
    <property type="component" value="Unassembled WGS sequence"/>
</dbReference>
<feature type="binding site" evidence="7">
    <location>
        <begin position="28"/>
        <end position="30"/>
    </location>
    <ligand>
        <name>S-adenosyl-L-methionine</name>
        <dbReference type="ChEBI" id="CHEBI:59789"/>
    </ligand>
</feature>
<feature type="binding site" evidence="7">
    <location>
        <position position="97"/>
    </location>
    <ligand>
        <name>S-adenosyl-L-methionine</name>
        <dbReference type="ChEBI" id="CHEBI:59789"/>
    </ligand>
</feature>
<comment type="caution">
    <text evidence="9">The sequence shown here is derived from an EMBL/GenBank/DDBJ whole genome shotgun (WGS) entry which is preliminary data.</text>
</comment>
<organism evidence="9 11">
    <name type="scientific">Hydrogenibacillus schlegelii</name>
    <name type="common">Bacillus schlegelii</name>
    <dbReference type="NCBI Taxonomy" id="1484"/>
    <lineage>
        <taxon>Bacteria</taxon>
        <taxon>Bacillati</taxon>
        <taxon>Bacillota</taxon>
        <taxon>Bacilli</taxon>
        <taxon>Bacillales</taxon>
        <taxon>Bacillales Family X. Incertae Sedis</taxon>
        <taxon>Hydrogenibacillus</taxon>
    </lineage>
</organism>
<dbReference type="EC" id="2.1.1.199" evidence="7"/>
<dbReference type="GO" id="GO:0005737">
    <property type="term" value="C:cytoplasm"/>
    <property type="evidence" value="ECO:0007669"/>
    <property type="project" value="UniProtKB-SubCell"/>
</dbReference>
<dbReference type="Proteomes" id="UP000748108">
    <property type="component" value="Unassembled WGS sequence"/>
</dbReference>
<dbReference type="InterPro" id="IPR029063">
    <property type="entry name" value="SAM-dependent_MTases_sf"/>
</dbReference>
<dbReference type="Gene3D" id="3.40.50.150">
    <property type="entry name" value="Vaccinia Virus protein VP39"/>
    <property type="match status" value="1"/>
</dbReference>
<dbReference type="GO" id="GO:0071424">
    <property type="term" value="F:rRNA (cytosine-N4-)-methyltransferase activity"/>
    <property type="evidence" value="ECO:0007669"/>
    <property type="project" value="UniProtKB-UniRule"/>
</dbReference>
<reference evidence="10 12" key="2">
    <citation type="submission" date="2017-08" db="EMBL/GenBank/DDBJ databases">
        <title>Burning lignite coal seam in the remote Altai Mountains harbors a hydrogen-driven thermophilic microbial community.</title>
        <authorList>
            <person name="Kadnikov V.V."/>
            <person name="Mardanov A.V."/>
            <person name="Ivasenko D."/>
            <person name="Beletsky A.V."/>
            <person name="Karnachuk O.V."/>
            <person name="Ravin N.V."/>
        </authorList>
    </citation>
    <scope>NUCLEOTIDE SEQUENCE [LARGE SCALE GENOMIC DNA]</scope>
    <source>
        <strain evidence="10">AL33</strain>
    </source>
</reference>
<dbReference type="OrthoDB" id="9806637at2"/>
<evidence type="ECO:0000256" key="4">
    <source>
        <dbReference type="ARBA" id="ARBA00022603"/>
    </source>
</evidence>
<dbReference type="EMBL" id="JXBB01000034">
    <property type="protein sequence ID" value="OAR03886.1"/>
    <property type="molecule type" value="Genomic_DNA"/>
</dbReference>
<dbReference type="NCBIfam" id="TIGR00006">
    <property type="entry name" value="16S rRNA (cytosine(1402)-N(4))-methyltransferase RsmH"/>
    <property type="match status" value="1"/>
</dbReference>
<evidence type="ECO:0000313" key="8">
    <source>
        <dbReference type="EMBL" id="MBT9281549.1"/>
    </source>
</evidence>
<comment type="subcellular location">
    <subcellularLocation>
        <location evidence="7">Cytoplasm</location>
    </subcellularLocation>
</comment>
<evidence type="ECO:0000256" key="1">
    <source>
        <dbReference type="ARBA" id="ARBA00010396"/>
    </source>
</evidence>
<proteinExistence type="inferred from homology"/>
<dbReference type="FunFam" id="1.10.150.170:FF:000001">
    <property type="entry name" value="Ribosomal RNA small subunit methyltransferase H"/>
    <property type="match status" value="1"/>
</dbReference>
<dbReference type="AlphaFoldDB" id="A0A132NBP2"/>
<dbReference type="PIRSF" id="PIRSF004486">
    <property type="entry name" value="MraW"/>
    <property type="match status" value="1"/>
</dbReference>
<keyword evidence="5 7" id="KW-0808">Transferase</keyword>
<evidence type="ECO:0000256" key="5">
    <source>
        <dbReference type="ARBA" id="ARBA00022679"/>
    </source>
</evidence>
<sequence>MPVLLQETIEALRIRPDGWYVDATFGRGGHSGAILARLTSGRLIALDRDPAAIRAGEARFPEALRAGTLRLVKANFVDLGRVLEGLGAPAIDGIVFDLGVSSPQLDDPARGFGYQVEAPLDMRMDPEQPLTAYAIVNGADEATLQRILRDYGEERFFRQIARAIVRARAKAPIRTTTELAEIVKAAIPAPARRTGPHPARRTFQALRIAVNDELEALRRALRQAIDRLRPGGRIAVISFHSLEDRLVKETFRAGADPCGARGLPPELPCGETPMLRLVTRRPIVPGAAEVAANPRARSARLRVAERL</sequence>
<dbReference type="GO" id="GO:0070475">
    <property type="term" value="P:rRNA base methylation"/>
    <property type="evidence" value="ECO:0007669"/>
    <property type="project" value="UniProtKB-UniRule"/>
</dbReference>
<dbReference type="Proteomes" id="UP000243024">
    <property type="component" value="Unassembled WGS sequence"/>
</dbReference>
<dbReference type="SUPFAM" id="SSF81799">
    <property type="entry name" value="Putative methyltransferase TM0872, insert domain"/>
    <property type="match status" value="1"/>
</dbReference>
<evidence type="ECO:0000313" key="10">
    <source>
        <dbReference type="EMBL" id="PTQ54786.1"/>
    </source>
</evidence>
<evidence type="ECO:0000256" key="7">
    <source>
        <dbReference type="HAMAP-Rule" id="MF_01007"/>
    </source>
</evidence>
<dbReference type="Pfam" id="PF01795">
    <property type="entry name" value="Methyltransf_5"/>
    <property type="match status" value="1"/>
</dbReference>
<feature type="binding site" evidence="7">
    <location>
        <position position="47"/>
    </location>
    <ligand>
        <name>S-adenosyl-L-methionine</name>
        <dbReference type="ChEBI" id="CHEBI:59789"/>
    </ligand>
</feature>
<keyword evidence="6 7" id="KW-0949">S-adenosyl-L-methionine</keyword>
<keyword evidence="4 7" id="KW-0489">Methyltransferase</keyword>
<dbReference type="EMBL" id="JAHHQF010000039">
    <property type="protein sequence ID" value="MBT9281549.1"/>
    <property type="molecule type" value="Genomic_DNA"/>
</dbReference>
<keyword evidence="2 7" id="KW-0963">Cytoplasm</keyword>
<accession>A0A132NBP2</accession>
<dbReference type="STRING" id="1484.SA87_03390"/>
<dbReference type="HAMAP" id="MF_01007">
    <property type="entry name" value="16SrRNA_methyltr_H"/>
    <property type="match status" value="1"/>
</dbReference>
<evidence type="ECO:0000313" key="9">
    <source>
        <dbReference type="EMBL" id="OAR03886.1"/>
    </source>
</evidence>